<organism evidence="3 4">
    <name type="scientific">Vibrio vulnificus</name>
    <dbReference type="NCBI Taxonomy" id="672"/>
    <lineage>
        <taxon>Bacteria</taxon>
        <taxon>Pseudomonadati</taxon>
        <taxon>Pseudomonadota</taxon>
        <taxon>Gammaproteobacteria</taxon>
        <taxon>Vibrionales</taxon>
        <taxon>Vibrionaceae</taxon>
        <taxon>Vibrio</taxon>
    </lineage>
</organism>
<accession>A0AAW4H8I2</accession>
<dbReference type="Gene3D" id="6.10.140.190">
    <property type="match status" value="1"/>
</dbReference>
<dbReference type="RefSeq" id="WP_011152181.1">
    <property type="nucleotide sequence ID" value="NZ_CBCSFK010000001.1"/>
</dbReference>
<dbReference type="InterPro" id="IPR018309">
    <property type="entry name" value="Tscrpt_reg_PadR_C"/>
</dbReference>
<evidence type="ECO:0000313" key="4">
    <source>
        <dbReference type="Proteomes" id="UP000664056"/>
    </source>
</evidence>
<sequence>MNLPTLLLAAINNANKGMTGYDLTQQFSKELSFIWSASHQQVYRELNKLEVDKLVKHELFPQEGKPDRKVYTITKAGKAALQEALTKHPKLAIIRDPLSVMLFASESSQFPLVEHLEQQLYFCRQRLEELGRQRNANASNAVRNLLLERQIQMVKAEISWIGDAIKELGVELEHA</sequence>
<reference evidence="3" key="1">
    <citation type="submission" date="2021-03" db="EMBL/GenBank/DDBJ databases">
        <title>Study of the foodborne Vibrio vulnificus isolates from China.</title>
        <authorList>
            <person name="Zheng Z."/>
            <person name="Ye L."/>
        </authorList>
    </citation>
    <scope>NUCLEOTIDE SEQUENCE</scope>
    <source>
        <strain evidence="3">Vv1582</strain>
    </source>
</reference>
<gene>
    <name evidence="3" type="ORF">J0J18_02165</name>
</gene>
<feature type="domain" description="Transcription regulator PadR N-terminal" evidence="1">
    <location>
        <begin position="8"/>
        <end position="83"/>
    </location>
</feature>
<protein>
    <submittedName>
        <fullName evidence="3">PadR family transcriptional regulator</fullName>
    </submittedName>
</protein>
<dbReference type="InterPro" id="IPR036388">
    <property type="entry name" value="WH-like_DNA-bd_sf"/>
</dbReference>
<comment type="caution">
    <text evidence="3">The sequence shown here is derived from an EMBL/GenBank/DDBJ whole genome shotgun (WGS) entry which is preliminary data.</text>
</comment>
<dbReference type="InterPro" id="IPR036390">
    <property type="entry name" value="WH_DNA-bd_sf"/>
</dbReference>
<evidence type="ECO:0000259" key="2">
    <source>
        <dbReference type="Pfam" id="PF10400"/>
    </source>
</evidence>
<dbReference type="Pfam" id="PF03551">
    <property type="entry name" value="PadR"/>
    <property type="match status" value="1"/>
</dbReference>
<dbReference type="PANTHER" id="PTHR43252:SF4">
    <property type="entry name" value="TRANSCRIPTIONAL REGULATORY PROTEIN"/>
    <property type="match status" value="1"/>
</dbReference>
<dbReference type="Proteomes" id="UP000664056">
    <property type="component" value="Unassembled WGS sequence"/>
</dbReference>
<dbReference type="AlphaFoldDB" id="A0AAW4H8I2"/>
<feature type="domain" description="Transcription regulator PadR C-terminal" evidence="2">
    <location>
        <begin position="94"/>
        <end position="168"/>
    </location>
</feature>
<dbReference type="InterPro" id="IPR005149">
    <property type="entry name" value="Tscrpt_reg_PadR_N"/>
</dbReference>
<evidence type="ECO:0000259" key="1">
    <source>
        <dbReference type="Pfam" id="PF03551"/>
    </source>
</evidence>
<dbReference type="Gene3D" id="1.10.10.10">
    <property type="entry name" value="Winged helix-like DNA-binding domain superfamily/Winged helix DNA-binding domain"/>
    <property type="match status" value="1"/>
</dbReference>
<dbReference type="SUPFAM" id="SSF46785">
    <property type="entry name" value="Winged helix' DNA-binding domain"/>
    <property type="match status" value="1"/>
</dbReference>
<evidence type="ECO:0000313" key="3">
    <source>
        <dbReference type="EMBL" id="MBN8120522.1"/>
    </source>
</evidence>
<name>A0AAW4H8I2_VIBVL</name>
<proteinExistence type="predicted"/>
<dbReference type="EMBL" id="JAFKOQ010000001">
    <property type="protein sequence ID" value="MBN8120522.1"/>
    <property type="molecule type" value="Genomic_DNA"/>
</dbReference>
<dbReference type="PANTHER" id="PTHR43252">
    <property type="entry name" value="TRANSCRIPTIONAL REGULATOR YQJI"/>
    <property type="match status" value="1"/>
</dbReference>
<dbReference type="Pfam" id="PF10400">
    <property type="entry name" value="Vir_act_alpha_C"/>
    <property type="match status" value="1"/>
</dbReference>